<name>A0A7V9Z8D1_9BACL</name>
<reference evidence="4 5" key="1">
    <citation type="submission" date="2020-07" db="EMBL/GenBank/DDBJ databases">
        <title>Genomic Encyclopedia of Type Strains, Phase IV (KMG-IV): sequencing the most valuable type-strain genomes for metagenomic binning, comparative biology and taxonomic classification.</title>
        <authorList>
            <person name="Goeker M."/>
        </authorList>
    </citation>
    <scope>NUCLEOTIDE SEQUENCE [LARGE SCALE GENOMIC DNA]</scope>
    <source>
        <strain evidence="4 5">DSM 15730</strain>
    </source>
</reference>
<feature type="domain" description="HTH merR-type" evidence="3">
    <location>
        <begin position="4"/>
        <end position="73"/>
    </location>
</feature>
<dbReference type="Gene3D" id="1.10.1660.10">
    <property type="match status" value="1"/>
</dbReference>
<dbReference type="Pfam" id="PF13411">
    <property type="entry name" value="MerR_1"/>
    <property type="match status" value="1"/>
</dbReference>
<dbReference type="GO" id="GO:0006355">
    <property type="term" value="P:regulation of DNA-templated transcription"/>
    <property type="evidence" value="ECO:0007669"/>
    <property type="project" value="InterPro"/>
</dbReference>
<dbReference type="InterPro" id="IPR009061">
    <property type="entry name" value="DNA-bd_dom_put_sf"/>
</dbReference>
<dbReference type="AlphaFoldDB" id="A0A7V9Z8D1"/>
<protein>
    <submittedName>
        <fullName evidence="4">DNA-binding transcriptional MerR regulator</fullName>
    </submittedName>
</protein>
<dbReference type="RefSeq" id="WP_181556600.1">
    <property type="nucleotide sequence ID" value="NZ_JACDUT010000008.1"/>
</dbReference>
<proteinExistence type="predicted"/>
<accession>A0A7V9Z8D1</accession>
<dbReference type="EMBL" id="JACDUT010000008">
    <property type="protein sequence ID" value="MBA2875818.1"/>
    <property type="molecule type" value="Genomic_DNA"/>
</dbReference>
<sequence length="249" mass="29619">MESYTLREAAKKLGIPPRTLKQWEKEYAEFLVIPRTNQGARIYTNELLHKCSMIKEWSSEKRTKQEIHHYLKAEQTTSNHEDTKVVTSKPRHSPTQSIETKVMEGEVIDASQLPCNDTHYMVEQTIEQIAKRVKEEFAGEMKQQTAEALQQIIAYIAEIKEDTASVKQNIHQSINEWTGSLKQETHHMCEQLEEIMEFLHDEYERREKERKQYEERIMEREKSFRELVLSFRQAASANGKRSNKWWKFW</sequence>
<evidence type="ECO:0000313" key="4">
    <source>
        <dbReference type="EMBL" id="MBA2875818.1"/>
    </source>
</evidence>
<gene>
    <name evidence="4" type="ORF">HNR31_002612</name>
</gene>
<dbReference type="Proteomes" id="UP000523087">
    <property type="component" value="Unassembled WGS sequence"/>
</dbReference>
<keyword evidence="1" id="KW-0175">Coiled coil</keyword>
<dbReference type="GO" id="GO:0003677">
    <property type="term" value="F:DNA binding"/>
    <property type="evidence" value="ECO:0007669"/>
    <property type="project" value="UniProtKB-KW"/>
</dbReference>
<dbReference type="SUPFAM" id="SSF46955">
    <property type="entry name" value="Putative DNA-binding domain"/>
    <property type="match status" value="1"/>
</dbReference>
<evidence type="ECO:0000256" key="1">
    <source>
        <dbReference type="SAM" id="Coils"/>
    </source>
</evidence>
<evidence type="ECO:0000256" key="2">
    <source>
        <dbReference type="SAM" id="MobiDB-lite"/>
    </source>
</evidence>
<organism evidence="4 5">
    <name type="scientific">Thermaerobacillus caldiproteolyticus</name>
    <dbReference type="NCBI Taxonomy" id="247480"/>
    <lineage>
        <taxon>Bacteria</taxon>
        <taxon>Bacillati</taxon>
        <taxon>Bacillota</taxon>
        <taxon>Bacilli</taxon>
        <taxon>Bacillales</taxon>
        <taxon>Anoxybacillaceae</taxon>
        <taxon>Thermaerobacillus</taxon>
    </lineage>
</organism>
<evidence type="ECO:0000259" key="3">
    <source>
        <dbReference type="Pfam" id="PF13411"/>
    </source>
</evidence>
<evidence type="ECO:0000313" key="5">
    <source>
        <dbReference type="Proteomes" id="UP000523087"/>
    </source>
</evidence>
<feature type="region of interest" description="Disordered" evidence="2">
    <location>
        <begin position="75"/>
        <end position="96"/>
    </location>
</feature>
<dbReference type="InterPro" id="IPR000551">
    <property type="entry name" value="MerR-type_HTH_dom"/>
</dbReference>
<feature type="coiled-coil region" evidence="1">
    <location>
        <begin position="189"/>
        <end position="223"/>
    </location>
</feature>
<keyword evidence="4" id="KW-0238">DNA-binding</keyword>
<comment type="caution">
    <text evidence="4">The sequence shown here is derived from an EMBL/GenBank/DDBJ whole genome shotgun (WGS) entry which is preliminary data.</text>
</comment>
<keyword evidence="5" id="KW-1185">Reference proteome</keyword>